<comment type="similarity">
    <text evidence="5">Belongs to the class I-like SAM-binding methyltransferase superfamily. TRM61 family.</text>
</comment>
<feature type="binding site" evidence="6">
    <location>
        <begin position="108"/>
        <end position="111"/>
    </location>
    <ligand>
        <name>S-adenosyl-L-methionine</name>
        <dbReference type="ChEBI" id="CHEBI:59789"/>
    </ligand>
</feature>
<proteinExistence type="inferred from homology"/>
<keyword evidence="4 5" id="KW-0819">tRNA processing</keyword>
<dbReference type="Gene3D" id="3.10.330.20">
    <property type="match status" value="1"/>
</dbReference>
<dbReference type="PANTHER" id="PTHR12133">
    <property type="entry name" value="TRNA (ADENINE(58)-N(1))-METHYLTRANSFERASE"/>
    <property type="match status" value="1"/>
</dbReference>
<evidence type="ECO:0000256" key="5">
    <source>
        <dbReference type="PIRNR" id="PIRNR017269"/>
    </source>
</evidence>
<evidence type="ECO:0000313" key="8">
    <source>
        <dbReference type="EMBL" id="KPJ73009.1"/>
    </source>
</evidence>
<dbReference type="GO" id="GO:0031515">
    <property type="term" value="C:tRNA (m1A) methyltransferase complex"/>
    <property type="evidence" value="ECO:0007669"/>
    <property type="project" value="UniProtKB-UniRule"/>
</dbReference>
<evidence type="ECO:0000256" key="6">
    <source>
        <dbReference type="PIRSR" id="PIRSR017269-1"/>
    </source>
</evidence>
<dbReference type="Gene3D" id="3.40.50.150">
    <property type="entry name" value="Vaccinia Virus protein VP39"/>
    <property type="match status" value="1"/>
</dbReference>
<gene>
    <name evidence="8" type="ORF">AMJ52_04475</name>
</gene>
<protein>
    <recommendedName>
        <fullName evidence="5">tRNA (adenine(58)-N(1))-methyltransferase TrmI</fullName>
        <ecNumber evidence="5">2.1.1.220</ecNumber>
    </recommendedName>
</protein>
<dbReference type="Proteomes" id="UP000051012">
    <property type="component" value="Unassembled WGS sequence"/>
</dbReference>
<organism evidence="8 9">
    <name type="scientific">candidate division TA06 bacterium DG_78</name>
    <dbReference type="NCBI Taxonomy" id="1703772"/>
    <lineage>
        <taxon>Bacteria</taxon>
        <taxon>Bacteria division TA06</taxon>
    </lineage>
</organism>
<evidence type="ECO:0000256" key="1">
    <source>
        <dbReference type="ARBA" id="ARBA00022603"/>
    </source>
</evidence>
<comment type="function">
    <text evidence="5">Catalyzes the S-adenosyl-L-methionine-dependent formation of N(1)-methyladenine at position 58 (m1A58) in tRNA.</text>
</comment>
<evidence type="ECO:0000256" key="2">
    <source>
        <dbReference type="ARBA" id="ARBA00022679"/>
    </source>
</evidence>
<dbReference type="EMBL" id="LJNI01000045">
    <property type="protein sequence ID" value="KPJ73009.1"/>
    <property type="molecule type" value="Genomic_DNA"/>
</dbReference>
<keyword evidence="1 5" id="KW-0489">Methyltransferase</keyword>
<feature type="binding site" evidence="6">
    <location>
        <position position="157"/>
    </location>
    <ligand>
        <name>S-adenosyl-L-methionine</name>
        <dbReference type="ChEBI" id="CHEBI:59789"/>
    </ligand>
</feature>
<comment type="catalytic activity">
    <reaction evidence="5">
        <text>adenosine(58) in tRNA + S-adenosyl-L-methionine = N(1)-methyladenosine(58) in tRNA + S-adenosyl-L-homocysteine + H(+)</text>
        <dbReference type="Rhea" id="RHEA:43152"/>
        <dbReference type="Rhea" id="RHEA-COMP:10365"/>
        <dbReference type="Rhea" id="RHEA-COMP:10366"/>
        <dbReference type="ChEBI" id="CHEBI:15378"/>
        <dbReference type="ChEBI" id="CHEBI:57856"/>
        <dbReference type="ChEBI" id="CHEBI:59789"/>
        <dbReference type="ChEBI" id="CHEBI:74411"/>
        <dbReference type="ChEBI" id="CHEBI:74491"/>
        <dbReference type="EC" id="2.1.1.220"/>
    </reaction>
</comment>
<keyword evidence="3 5" id="KW-0949">S-adenosyl-L-methionine</keyword>
<dbReference type="PROSITE" id="PS51620">
    <property type="entry name" value="SAM_TRM61"/>
    <property type="match status" value="1"/>
</dbReference>
<dbReference type="InterPro" id="IPR014816">
    <property type="entry name" value="tRNA_MeTrfase_Gcd14"/>
</dbReference>
<feature type="binding site" evidence="6">
    <location>
        <position position="129"/>
    </location>
    <ligand>
        <name>S-adenosyl-L-methionine</name>
        <dbReference type="ChEBI" id="CHEBI:59789"/>
    </ligand>
</feature>
<accession>A0A0S7YE26</accession>
<dbReference type="SUPFAM" id="SSF53335">
    <property type="entry name" value="S-adenosyl-L-methionine-dependent methyltransferases"/>
    <property type="match status" value="1"/>
</dbReference>
<feature type="binding site" evidence="6">
    <location>
        <position position="174"/>
    </location>
    <ligand>
        <name>S-adenosyl-L-methionine</name>
        <dbReference type="ChEBI" id="CHEBI:59789"/>
    </ligand>
</feature>
<dbReference type="AlphaFoldDB" id="A0A0S7YE26"/>
<dbReference type="InterPro" id="IPR029063">
    <property type="entry name" value="SAM-dependent_MTases_sf"/>
</dbReference>
<feature type="domain" description="tRNA (adenine(58)-N(1))-methyltransferase catalytic subunit TRM61 C-terminal" evidence="7">
    <location>
        <begin position="73"/>
        <end position="238"/>
    </location>
</feature>
<dbReference type="GO" id="GO:0030488">
    <property type="term" value="P:tRNA methylation"/>
    <property type="evidence" value="ECO:0007669"/>
    <property type="project" value="InterPro"/>
</dbReference>
<name>A0A0S7YE26_UNCT6</name>
<evidence type="ECO:0000313" key="9">
    <source>
        <dbReference type="Proteomes" id="UP000051012"/>
    </source>
</evidence>
<dbReference type="Pfam" id="PF08704">
    <property type="entry name" value="GCD14"/>
    <property type="match status" value="1"/>
</dbReference>
<dbReference type="CDD" id="cd02440">
    <property type="entry name" value="AdoMet_MTases"/>
    <property type="match status" value="1"/>
</dbReference>
<evidence type="ECO:0000256" key="3">
    <source>
        <dbReference type="ARBA" id="ARBA00022691"/>
    </source>
</evidence>
<evidence type="ECO:0000259" key="7">
    <source>
        <dbReference type="Pfam" id="PF08704"/>
    </source>
</evidence>
<dbReference type="PIRSF" id="PIRSF017269">
    <property type="entry name" value="GCD14"/>
    <property type="match status" value="1"/>
</dbReference>
<sequence length="263" mass="29643">MSATIEAGDLVLIYLDEKRQFLVQTTLHLKISTDHGDLDLSTIIGKPFGFIGKTHLGKEFYCLKPSTADVMFKVKRMTTVIYPKDLGYLLLETAVGPGSQVIEVGTGSGVLTLALAKFVVPNGIVYSYERRREFIDNAKKNIERAGYTDRVQFHCSDVTHDGFVQKDVDAVFIDVAEPWEVIPKAVAALKGGHHVVSWSPNVEQVKRTVTVLKEHNFIRIRVSEILERELLVRQQGIRPRERGITFTAYLIRAQKVLENPHKE</sequence>
<keyword evidence="2 5" id="KW-0808">Transferase</keyword>
<dbReference type="InterPro" id="IPR049470">
    <property type="entry name" value="TRM61_C"/>
</dbReference>
<dbReference type="PANTHER" id="PTHR12133:SF1">
    <property type="entry name" value="TRNA (ADENINE(58)-N(1))-METHYLTRANSFERASE, MITOCHONDRIAL"/>
    <property type="match status" value="1"/>
</dbReference>
<reference evidence="8 9" key="1">
    <citation type="journal article" date="2015" name="Microbiome">
        <title>Genomic resolution of linkages in carbon, nitrogen, and sulfur cycling among widespread estuary sediment bacteria.</title>
        <authorList>
            <person name="Baker B.J."/>
            <person name="Lazar C.S."/>
            <person name="Teske A.P."/>
            <person name="Dick G.J."/>
        </authorList>
    </citation>
    <scope>NUCLEOTIDE SEQUENCE [LARGE SCALE GENOMIC DNA]</scope>
    <source>
        <strain evidence="8">DG_78</strain>
    </source>
</reference>
<comment type="caution">
    <text evidence="8">The sequence shown here is derived from an EMBL/GenBank/DDBJ whole genome shotgun (WGS) entry which is preliminary data.</text>
</comment>
<dbReference type="GO" id="GO:0160107">
    <property type="term" value="F:tRNA (adenine(58)-N1)-methyltransferase activity"/>
    <property type="evidence" value="ECO:0007669"/>
    <property type="project" value="UniProtKB-EC"/>
</dbReference>
<evidence type="ECO:0000256" key="4">
    <source>
        <dbReference type="ARBA" id="ARBA00022694"/>
    </source>
</evidence>
<dbReference type="EC" id="2.1.1.220" evidence="5"/>
<comment type="subunit">
    <text evidence="5">Homotetramer composed of a dimer of dimers.</text>
</comment>